<sequence length="336" mass="37128">MKADMNVDFVGKRKIYYIISLSIIIIGILASFIFGVKLDIQFKGGTIIKYSYSGTLDRLKAEDVAKSVLKDAQISSKINEDFVTHNKTLVLEIDRSLNNETQASLYKAISEAFAENNVQKGQSNTVSASMGRETIGRSVLAVALASILIIIYIAIRFWKIGGWPAGITAFAALLHDVIVSYVAFVVLRIPLNDNFIAVVLTILGYSINDTIVIYDRIRENRRLYGTKVPFADVVNKSINQSFSRSFNTGLATFLSIAVLAVFSVAYKLDSVTSFAVPMMIGVISGCYSTICIAGPLWVSWETHKEKKAAAEKERLAAEREEKKKKLEASKAKKKSK</sequence>
<keyword evidence="13" id="KW-1185">Reference proteome</keyword>
<dbReference type="NCBIfam" id="TIGR00966">
    <property type="entry name" value="transloc_SecF"/>
    <property type="match status" value="1"/>
</dbReference>
<evidence type="ECO:0000256" key="3">
    <source>
        <dbReference type="ARBA" id="ARBA00022475"/>
    </source>
</evidence>
<dbReference type="EMBL" id="LM995447">
    <property type="protein sequence ID" value="CDZ23190.1"/>
    <property type="molecule type" value="Genomic_DNA"/>
</dbReference>
<feature type="transmembrane region" description="Helical" evidence="9">
    <location>
        <begin position="274"/>
        <end position="298"/>
    </location>
</feature>
<keyword evidence="4 9" id="KW-0812">Transmembrane</keyword>
<feature type="transmembrane region" description="Helical" evidence="9">
    <location>
        <begin position="246"/>
        <end position="268"/>
    </location>
</feature>
<name>A0A078KPU0_9FIRM</name>
<comment type="caution">
    <text evidence="9">Lacks conserved residue(s) required for the propagation of feature annotation.</text>
</comment>
<dbReference type="Gene3D" id="1.20.1640.10">
    <property type="entry name" value="Multidrug efflux transporter AcrB transmembrane domain"/>
    <property type="match status" value="1"/>
</dbReference>
<dbReference type="InterPro" id="IPR005665">
    <property type="entry name" value="SecF_bac"/>
</dbReference>
<dbReference type="InterPro" id="IPR022813">
    <property type="entry name" value="SecD/SecF_arch_bac"/>
</dbReference>
<comment type="subcellular location">
    <subcellularLocation>
        <location evidence="1 9">Cell membrane</location>
        <topology evidence="1 9">Multi-pass membrane protein</topology>
    </subcellularLocation>
</comment>
<dbReference type="PANTHER" id="PTHR30081">
    <property type="entry name" value="PROTEIN-EXPORT MEMBRANE PROTEIN SEC"/>
    <property type="match status" value="1"/>
</dbReference>
<evidence type="ECO:0000256" key="4">
    <source>
        <dbReference type="ARBA" id="ARBA00022692"/>
    </source>
</evidence>
<evidence type="ECO:0000313" key="12">
    <source>
        <dbReference type="EMBL" id="CDZ23190.1"/>
    </source>
</evidence>
<feature type="transmembrane region" description="Helical" evidence="9">
    <location>
        <begin position="135"/>
        <end position="155"/>
    </location>
</feature>
<dbReference type="PANTHER" id="PTHR30081:SF8">
    <property type="entry name" value="PROTEIN TRANSLOCASE SUBUNIT SECF"/>
    <property type="match status" value="1"/>
</dbReference>
<dbReference type="OrthoDB" id="9805019at2"/>
<comment type="similarity">
    <text evidence="9">Belongs to the SecD/SecF family. SecF subfamily.</text>
</comment>
<comment type="function">
    <text evidence="9">Part of the Sec protein translocase complex. Interacts with the SecYEG preprotein conducting channel. SecDF uses the proton motive force (PMF) to complete protein translocation after the ATP-dependent function of SecA.</text>
</comment>
<keyword evidence="10" id="KW-0175">Coiled coil</keyword>
<dbReference type="Pfam" id="PF02355">
    <property type="entry name" value="SecD_SecF_C"/>
    <property type="match status" value="1"/>
</dbReference>
<dbReference type="KEGG" id="ccel:CCDG5_0039"/>
<keyword evidence="8 9" id="KW-0472">Membrane</keyword>
<keyword evidence="6 9" id="KW-1133">Transmembrane helix</keyword>
<gene>
    <name evidence="9" type="primary">secF</name>
    <name evidence="12" type="ORF">CCDG5_0039</name>
</gene>
<dbReference type="GO" id="GO:0006605">
    <property type="term" value="P:protein targeting"/>
    <property type="evidence" value="ECO:0007669"/>
    <property type="project" value="UniProtKB-UniRule"/>
</dbReference>
<evidence type="ECO:0000256" key="8">
    <source>
        <dbReference type="ARBA" id="ARBA00023136"/>
    </source>
</evidence>
<evidence type="ECO:0000256" key="5">
    <source>
        <dbReference type="ARBA" id="ARBA00022927"/>
    </source>
</evidence>
<dbReference type="InterPro" id="IPR048634">
    <property type="entry name" value="SecD_SecF_C"/>
</dbReference>
<comment type="subunit">
    <text evidence="9">Forms a complex with SecD. Part of the essential Sec protein translocation apparatus which comprises SecA, SecYEG and auxiliary proteins SecDF. Other proteins may also be involved.</text>
</comment>
<keyword evidence="7 9" id="KW-0811">Translocation</keyword>
<feature type="transmembrane region" description="Helical" evidence="9">
    <location>
        <begin position="15"/>
        <end position="36"/>
    </location>
</feature>
<feature type="coiled-coil region" evidence="10">
    <location>
        <begin position="300"/>
        <end position="336"/>
    </location>
</feature>
<evidence type="ECO:0000256" key="7">
    <source>
        <dbReference type="ARBA" id="ARBA00023010"/>
    </source>
</evidence>
<dbReference type="HAMAP" id="MF_01464_B">
    <property type="entry name" value="SecF_B"/>
    <property type="match status" value="1"/>
</dbReference>
<dbReference type="GO" id="GO:0015450">
    <property type="term" value="F:protein-transporting ATPase activity"/>
    <property type="evidence" value="ECO:0007669"/>
    <property type="project" value="InterPro"/>
</dbReference>
<evidence type="ECO:0000313" key="13">
    <source>
        <dbReference type="Proteomes" id="UP000032431"/>
    </source>
</evidence>
<keyword evidence="5 9" id="KW-0653">Protein transport</keyword>
<evidence type="ECO:0000256" key="6">
    <source>
        <dbReference type="ARBA" id="ARBA00022989"/>
    </source>
</evidence>
<evidence type="ECO:0000256" key="10">
    <source>
        <dbReference type="SAM" id="Coils"/>
    </source>
</evidence>
<dbReference type="SUPFAM" id="SSF82866">
    <property type="entry name" value="Multidrug efflux transporter AcrB transmembrane domain"/>
    <property type="match status" value="1"/>
</dbReference>
<organism evidence="12 13">
    <name type="scientific">[Clostridium] cellulosi</name>
    <dbReference type="NCBI Taxonomy" id="29343"/>
    <lineage>
        <taxon>Bacteria</taxon>
        <taxon>Bacillati</taxon>
        <taxon>Bacillota</taxon>
        <taxon>Clostridia</taxon>
        <taxon>Eubacteriales</taxon>
        <taxon>Oscillospiraceae</taxon>
        <taxon>Oscillospiraceae incertae sedis</taxon>
    </lineage>
</organism>
<accession>A0A078KPU0</accession>
<dbReference type="GO" id="GO:0043952">
    <property type="term" value="P:protein transport by the Sec complex"/>
    <property type="evidence" value="ECO:0007669"/>
    <property type="project" value="UniProtKB-UniRule"/>
</dbReference>
<keyword evidence="3 9" id="KW-1003">Cell membrane</keyword>
<reference evidence="13" key="1">
    <citation type="submission" date="2014-07" db="EMBL/GenBank/DDBJ databases">
        <authorList>
            <person name="Wibberg D."/>
        </authorList>
    </citation>
    <scope>NUCLEOTIDE SEQUENCE [LARGE SCALE GENOMIC DNA]</scope>
    <source>
        <strain evidence="13">DG5</strain>
    </source>
</reference>
<dbReference type="GO" id="GO:0005886">
    <property type="term" value="C:plasma membrane"/>
    <property type="evidence" value="ECO:0007669"/>
    <property type="project" value="UniProtKB-SubCell"/>
</dbReference>
<protein>
    <recommendedName>
        <fullName evidence="9">Protein-export membrane protein SecF</fullName>
    </recommendedName>
</protein>
<dbReference type="PATRIC" id="fig|29343.3.peg.44"/>
<evidence type="ECO:0000256" key="1">
    <source>
        <dbReference type="ARBA" id="ARBA00004651"/>
    </source>
</evidence>
<dbReference type="InterPro" id="IPR022645">
    <property type="entry name" value="SecD/SecF_bac"/>
</dbReference>
<evidence type="ECO:0000256" key="9">
    <source>
        <dbReference type="HAMAP-Rule" id="MF_01464"/>
    </source>
</evidence>
<evidence type="ECO:0000256" key="2">
    <source>
        <dbReference type="ARBA" id="ARBA00022448"/>
    </source>
</evidence>
<keyword evidence="2 9" id="KW-0813">Transport</keyword>
<dbReference type="STRING" id="29343.CCDG5_0039"/>
<evidence type="ECO:0000259" key="11">
    <source>
        <dbReference type="Pfam" id="PF02355"/>
    </source>
</evidence>
<dbReference type="GO" id="GO:0065002">
    <property type="term" value="P:intracellular protein transmembrane transport"/>
    <property type="evidence" value="ECO:0007669"/>
    <property type="project" value="UniProtKB-UniRule"/>
</dbReference>
<dbReference type="AlphaFoldDB" id="A0A078KPU0"/>
<feature type="domain" description="Protein export membrane protein SecD/SecF C-terminal" evidence="11">
    <location>
        <begin position="110"/>
        <end position="301"/>
    </location>
</feature>
<feature type="transmembrane region" description="Helical" evidence="9">
    <location>
        <begin position="167"/>
        <end position="189"/>
    </location>
</feature>
<proteinExistence type="inferred from homology"/>
<dbReference type="HOGENOM" id="CLU_050012_0_0_9"/>
<dbReference type="Proteomes" id="UP000032431">
    <property type="component" value="Chromosome I"/>
</dbReference>
<dbReference type="PRINTS" id="PR01755">
    <property type="entry name" value="SECFTRNLCASE"/>
</dbReference>